<comment type="similarity">
    <text evidence="2">Belongs to the Diphthine--ammonia ligase family.</text>
</comment>
<dbReference type="InterPro" id="IPR002761">
    <property type="entry name" value="Diphthami_syn_dom"/>
</dbReference>
<dbReference type="EMBL" id="LNIX01000002">
    <property type="protein sequence ID" value="OXA60865.1"/>
    <property type="molecule type" value="Genomic_DNA"/>
</dbReference>
<dbReference type="FunFam" id="3.40.50.620:FF:000145">
    <property type="entry name" value="ATP-binding domain containing protein"/>
    <property type="match status" value="1"/>
</dbReference>
<evidence type="ECO:0000256" key="12">
    <source>
        <dbReference type="ARBA" id="ARBA00048108"/>
    </source>
</evidence>
<dbReference type="Pfam" id="PF01042">
    <property type="entry name" value="Ribonuc_L-PSP"/>
    <property type="match status" value="2"/>
</dbReference>
<keyword evidence="15" id="KW-1185">Reference proteome</keyword>
<evidence type="ECO:0000256" key="9">
    <source>
        <dbReference type="ARBA" id="ARBA00031202"/>
    </source>
</evidence>
<dbReference type="GO" id="GO:0017178">
    <property type="term" value="F:diphthine-ammonia ligase activity"/>
    <property type="evidence" value="ECO:0007669"/>
    <property type="project" value="UniProtKB-EC"/>
</dbReference>
<reference evidence="14 15" key="1">
    <citation type="submission" date="2015-12" db="EMBL/GenBank/DDBJ databases">
        <title>The genome of Folsomia candida.</title>
        <authorList>
            <person name="Faddeeva A."/>
            <person name="Derks M.F."/>
            <person name="Anvar Y."/>
            <person name="Smit S."/>
            <person name="Van Straalen N."/>
            <person name="Roelofs D."/>
        </authorList>
    </citation>
    <scope>NUCLEOTIDE SEQUENCE [LARGE SCALE GENOMIC DNA]</scope>
    <source>
        <strain evidence="14 15">VU population</strain>
        <tissue evidence="14">Whole body</tissue>
    </source>
</reference>
<dbReference type="CDD" id="cd01994">
    <property type="entry name" value="AANH_PF0828-like"/>
    <property type="match status" value="1"/>
</dbReference>
<dbReference type="GO" id="GO:0005524">
    <property type="term" value="F:ATP binding"/>
    <property type="evidence" value="ECO:0007669"/>
    <property type="project" value="UniProtKB-KW"/>
</dbReference>
<dbReference type="Pfam" id="PF01902">
    <property type="entry name" value="Diphthami_syn_2"/>
    <property type="match status" value="1"/>
</dbReference>
<proteinExistence type="inferred from homology"/>
<dbReference type="SUPFAM" id="SSF52402">
    <property type="entry name" value="Adenine nucleotide alpha hydrolases-like"/>
    <property type="match status" value="1"/>
</dbReference>
<dbReference type="UniPathway" id="UPA00559"/>
<dbReference type="NCBIfam" id="TIGR00290">
    <property type="entry name" value="MJ0570_dom"/>
    <property type="match status" value="1"/>
</dbReference>
<dbReference type="Gene3D" id="3.90.1490.10">
    <property type="entry name" value="putative n-type atp pyrophosphatase, domain 2"/>
    <property type="match status" value="1"/>
</dbReference>
<evidence type="ECO:0000313" key="14">
    <source>
        <dbReference type="EMBL" id="OXA60865.1"/>
    </source>
</evidence>
<keyword evidence="6" id="KW-0547">Nucleotide-binding</keyword>
<dbReference type="STRING" id="158441.A0A226ETC1"/>
<evidence type="ECO:0000259" key="13">
    <source>
        <dbReference type="Pfam" id="PF01902"/>
    </source>
</evidence>
<dbReference type="Gene3D" id="3.30.1330.40">
    <property type="entry name" value="RutC-like"/>
    <property type="match status" value="2"/>
</dbReference>
<accession>A0A226ETC1</accession>
<dbReference type="OrthoDB" id="686384at2759"/>
<dbReference type="InterPro" id="IPR030662">
    <property type="entry name" value="DPH6/MJ0570"/>
</dbReference>
<comment type="catalytic activity">
    <reaction evidence="12">
        <text>diphthine-[translation elongation factor 2] + NH4(+) + ATP = diphthamide-[translation elongation factor 2] + AMP + diphosphate + H(+)</text>
        <dbReference type="Rhea" id="RHEA:19753"/>
        <dbReference type="Rhea" id="RHEA-COMP:10172"/>
        <dbReference type="Rhea" id="RHEA-COMP:10174"/>
        <dbReference type="ChEBI" id="CHEBI:15378"/>
        <dbReference type="ChEBI" id="CHEBI:16692"/>
        <dbReference type="ChEBI" id="CHEBI:28938"/>
        <dbReference type="ChEBI" id="CHEBI:30616"/>
        <dbReference type="ChEBI" id="CHEBI:33019"/>
        <dbReference type="ChEBI" id="CHEBI:82696"/>
        <dbReference type="ChEBI" id="CHEBI:456215"/>
        <dbReference type="EC" id="6.3.1.14"/>
    </reaction>
</comment>
<evidence type="ECO:0000256" key="11">
    <source>
        <dbReference type="ARBA" id="ARBA00032849"/>
    </source>
</evidence>
<sequence>MRVVALISGAGHEIVALANLQPAACNGKDEIDSYMYQTVGHDGIDLYSESLGLPLFRRVIAGNAVVQDKEYSPTPGDEVEDLFELLADVKKSIQYDGIAVGAILSDYQRIRVENVCKRLGCVCLAYLWRRDQVELLQEMIDCGVNAIIIKTASLGLDPDVHLGQSISEMQTHLLESKGKYGINVCGEGGEYETFTLDCPLFKQKIVLDDYEKIIHSNDAFAPVGYLKLKKAHLVNKNDEGESVSPDSENRVSDLKKMYQKFRLNGLPVKSPLDYLKDLIECTNADCCDGHVELCTLESGDKPHGLCCKSLDTHQDEKHLLKEGESHNNGDLRDVPIPVPHIVPLCQHVRQTLPFPENTLRVTGNTGGWLWVMGIQGRNTETNAPMKDALRSLKHIIENRGMSLADLISICMYVSDMDDYAQFNSEYNEFFESQPPVRVCVEASLPKDIPILMEAVAYSVQPGSDGSMRQCMHVQGISHWAPANIGPYSQAIWVGDIIYVAGQIGLVPGSMTLVPGDAKMECKLALRSLNRQEYELLCIIGSYPDDGICYVTDVSYIADCRHEWEKLTNNAIVEYLVVPRLPRNAKIEWFTWIHKHNAAFEYEETGCYVGSGIKIRIIRRWNYENRVSAIVCRATISNEESVFGRQELKEMIEYGLSKLLRDAEKYVECSVRLFYKAVDPRRAVDPSEIFNTLEEECSKYSIAFSILPVSSLMVENTLVSLCGVRH</sequence>
<dbReference type="InterPro" id="IPR014729">
    <property type="entry name" value="Rossmann-like_a/b/a_fold"/>
</dbReference>
<dbReference type="InterPro" id="IPR006175">
    <property type="entry name" value="YjgF/YER057c/UK114"/>
</dbReference>
<evidence type="ECO:0000256" key="3">
    <source>
        <dbReference type="ARBA" id="ARBA00012089"/>
    </source>
</evidence>
<dbReference type="FunFam" id="3.90.1490.10:FF:000001">
    <property type="entry name" value="Diphthine--ammonia ligase"/>
    <property type="match status" value="1"/>
</dbReference>
<evidence type="ECO:0000256" key="1">
    <source>
        <dbReference type="ARBA" id="ARBA00005156"/>
    </source>
</evidence>
<keyword evidence="5 14" id="KW-0436">Ligase</keyword>
<evidence type="ECO:0000256" key="5">
    <source>
        <dbReference type="ARBA" id="ARBA00022598"/>
    </source>
</evidence>
<dbReference type="InterPro" id="IPR035959">
    <property type="entry name" value="RutC-like_sf"/>
</dbReference>
<dbReference type="OMA" id="HCRLAQS"/>
<evidence type="ECO:0000256" key="7">
    <source>
        <dbReference type="ARBA" id="ARBA00022840"/>
    </source>
</evidence>
<dbReference type="AlphaFoldDB" id="A0A226ETC1"/>
<evidence type="ECO:0000256" key="2">
    <source>
        <dbReference type="ARBA" id="ARBA00008496"/>
    </source>
</evidence>
<dbReference type="EC" id="6.3.1.14" evidence="3"/>
<evidence type="ECO:0000256" key="10">
    <source>
        <dbReference type="ARBA" id="ARBA00031552"/>
    </source>
</evidence>
<feature type="domain" description="Diphthamide synthase" evidence="13">
    <location>
        <begin position="1"/>
        <end position="221"/>
    </location>
</feature>
<protein>
    <recommendedName>
        <fullName evidence="4">Diphthine--ammonia ligase</fullName>
        <ecNumber evidence="3">6.3.1.14</ecNumber>
    </recommendedName>
    <alternativeName>
        <fullName evidence="9">ATP-binding domain-containing protein 4</fullName>
    </alternativeName>
    <alternativeName>
        <fullName evidence="8">Diphthamide synthase</fullName>
    </alternativeName>
    <alternativeName>
        <fullName evidence="10">Diphthamide synthetase</fullName>
    </alternativeName>
    <alternativeName>
        <fullName evidence="11">Protein DPH6 homolog</fullName>
    </alternativeName>
</protein>
<gene>
    <name evidence="14" type="ORF">Fcan01_06112</name>
</gene>
<evidence type="ECO:0000256" key="8">
    <source>
        <dbReference type="ARBA" id="ARBA00029814"/>
    </source>
</evidence>
<dbReference type="SUPFAM" id="SSF55298">
    <property type="entry name" value="YjgF-like"/>
    <property type="match status" value="2"/>
</dbReference>
<dbReference type="CDD" id="cd06156">
    <property type="entry name" value="eu_AANH_C_2"/>
    <property type="match status" value="1"/>
</dbReference>
<evidence type="ECO:0000313" key="15">
    <source>
        <dbReference type="Proteomes" id="UP000198287"/>
    </source>
</evidence>
<keyword evidence="7" id="KW-0067">ATP-binding</keyword>
<evidence type="ECO:0000256" key="6">
    <source>
        <dbReference type="ARBA" id="ARBA00022741"/>
    </source>
</evidence>
<comment type="caution">
    <text evidence="14">The sequence shown here is derived from an EMBL/GenBank/DDBJ whole genome shotgun (WGS) entry which is preliminary data.</text>
</comment>
<dbReference type="Proteomes" id="UP000198287">
    <property type="component" value="Unassembled WGS sequence"/>
</dbReference>
<evidence type="ECO:0000256" key="4">
    <source>
        <dbReference type="ARBA" id="ARBA00018426"/>
    </source>
</evidence>
<comment type="pathway">
    <text evidence="1">Protein modification; peptidyl-diphthamide biosynthesis.</text>
</comment>
<organism evidence="14 15">
    <name type="scientific">Folsomia candida</name>
    <name type="common">Springtail</name>
    <dbReference type="NCBI Taxonomy" id="158441"/>
    <lineage>
        <taxon>Eukaryota</taxon>
        <taxon>Metazoa</taxon>
        <taxon>Ecdysozoa</taxon>
        <taxon>Arthropoda</taxon>
        <taxon>Hexapoda</taxon>
        <taxon>Collembola</taxon>
        <taxon>Entomobryomorpha</taxon>
        <taxon>Isotomoidea</taxon>
        <taxon>Isotomidae</taxon>
        <taxon>Proisotominae</taxon>
        <taxon>Folsomia</taxon>
    </lineage>
</organism>
<dbReference type="Gene3D" id="3.40.50.620">
    <property type="entry name" value="HUPs"/>
    <property type="match status" value="1"/>
</dbReference>
<dbReference type="GO" id="GO:0017183">
    <property type="term" value="P:protein histidyl modification to diphthamide"/>
    <property type="evidence" value="ECO:0007669"/>
    <property type="project" value="UniProtKB-UniPathway"/>
</dbReference>
<dbReference type="PANTHER" id="PTHR12196:SF2">
    <property type="entry name" value="DIPHTHINE--AMMONIA LIGASE"/>
    <property type="match status" value="1"/>
</dbReference>
<name>A0A226ETC1_FOLCA</name>
<dbReference type="PANTHER" id="PTHR12196">
    <property type="entry name" value="DOMAIN OF UNKNOWN FUNCTION 71 DUF71 -CONTAINING PROTEIN"/>
    <property type="match status" value="1"/>
</dbReference>